<dbReference type="InterPro" id="IPR003593">
    <property type="entry name" value="AAA+_ATPase"/>
</dbReference>
<feature type="domain" description="AAA+ ATPase" evidence="1">
    <location>
        <begin position="118"/>
        <end position="250"/>
    </location>
</feature>
<sequence>MARSDLLRRMFLAWSANDHSGFLHAANQVIEDERRKNHGLLASDLERALRDPRKPGVTPSLSMKPLPKGKDDRILLRMSKPARSMEDLVLEPESRASLDDLVRENLSRGVLLSTGIKPRQRVLIVGPPGTGKSMSAHALAAELSLPVATASLASLTSSLLGETARNIEAVATFVEHTPCVLLLDEFDALAAERATGGDHGELKRVVATVLQSLEEVRGESIIVATSNHPDLLDEAVWRRFDEVINMDMLSKSNVRALITQKLSVLPNDVETSAWAERLANFSPADIERWCLDLIREAVLRGDGHLTETDADRAWLRQLRRQRISETSSRLGRGR</sequence>
<dbReference type="InterPro" id="IPR050168">
    <property type="entry name" value="AAA_ATPase_domain"/>
</dbReference>
<organism evidence="2 3">
    <name type="scientific">Blastococcus jejuensis</name>
    <dbReference type="NCBI Taxonomy" id="351224"/>
    <lineage>
        <taxon>Bacteria</taxon>
        <taxon>Bacillati</taxon>
        <taxon>Actinomycetota</taxon>
        <taxon>Actinomycetes</taxon>
        <taxon>Geodermatophilales</taxon>
        <taxon>Geodermatophilaceae</taxon>
        <taxon>Blastococcus</taxon>
    </lineage>
</organism>
<accession>A0ABP6P293</accession>
<protein>
    <submittedName>
        <fullName evidence="2">ATP-binding protein</fullName>
    </submittedName>
</protein>
<dbReference type="GO" id="GO:0005524">
    <property type="term" value="F:ATP binding"/>
    <property type="evidence" value="ECO:0007669"/>
    <property type="project" value="UniProtKB-KW"/>
</dbReference>
<evidence type="ECO:0000313" key="2">
    <source>
        <dbReference type="EMBL" id="GAA3164081.1"/>
    </source>
</evidence>
<dbReference type="Pfam" id="PF00004">
    <property type="entry name" value="AAA"/>
    <property type="match status" value="1"/>
</dbReference>
<dbReference type="PANTHER" id="PTHR23077">
    <property type="entry name" value="AAA-FAMILY ATPASE"/>
    <property type="match status" value="1"/>
</dbReference>
<dbReference type="CDD" id="cd19481">
    <property type="entry name" value="RecA-like_protease"/>
    <property type="match status" value="1"/>
</dbReference>
<evidence type="ECO:0000259" key="1">
    <source>
        <dbReference type="SMART" id="SM00382"/>
    </source>
</evidence>
<dbReference type="Gene3D" id="3.40.50.300">
    <property type="entry name" value="P-loop containing nucleotide triphosphate hydrolases"/>
    <property type="match status" value="1"/>
</dbReference>
<keyword evidence="2" id="KW-0547">Nucleotide-binding</keyword>
<dbReference type="SUPFAM" id="SSF52540">
    <property type="entry name" value="P-loop containing nucleoside triphosphate hydrolases"/>
    <property type="match status" value="1"/>
</dbReference>
<dbReference type="Proteomes" id="UP001499924">
    <property type="component" value="Unassembled WGS sequence"/>
</dbReference>
<keyword evidence="2" id="KW-0067">ATP-binding</keyword>
<name>A0ABP6P293_9ACTN</name>
<dbReference type="InterPro" id="IPR027417">
    <property type="entry name" value="P-loop_NTPase"/>
</dbReference>
<dbReference type="EMBL" id="BAAAVV010000003">
    <property type="protein sequence ID" value="GAA3164081.1"/>
    <property type="molecule type" value="Genomic_DNA"/>
</dbReference>
<proteinExistence type="predicted"/>
<evidence type="ECO:0000313" key="3">
    <source>
        <dbReference type="Proteomes" id="UP001499924"/>
    </source>
</evidence>
<gene>
    <name evidence="2" type="ORF">GCM10010531_15320</name>
</gene>
<comment type="caution">
    <text evidence="2">The sequence shown here is derived from an EMBL/GenBank/DDBJ whole genome shotgun (WGS) entry which is preliminary data.</text>
</comment>
<dbReference type="SMART" id="SM00382">
    <property type="entry name" value="AAA"/>
    <property type="match status" value="1"/>
</dbReference>
<dbReference type="InterPro" id="IPR003959">
    <property type="entry name" value="ATPase_AAA_core"/>
</dbReference>
<dbReference type="PANTHER" id="PTHR23077:SF198">
    <property type="entry name" value="ATP-DEPENDENT ZINC METALLOPROTEASE FTSH"/>
    <property type="match status" value="1"/>
</dbReference>
<keyword evidence="3" id="KW-1185">Reference proteome</keyword>
<reference evidence="3" key="1">
    <citation type="journal article" date="2019" name="Int. J. Syst. Evol. Microbiol.">
        <title>The Global Catalogue of Microorganisms (GCM) 10K type strain sequencing project: providing services to taxonomists for standard genome sequencing and annotation.</title>
        <authorList>
            <consortium name="The Broad Institute Genomics Platform"/>
            <consortium name="The Broad Institute Genome Sequencing Center for Infectious Disease"/>
            <person name="Wu L."/>
            <person name="Ma J."/>
        </authorList>
    </citation>
    <scope>NUCLEOTIDE SEQUENCE [LARGE SCALE GENOMIC DNA]</scope>
    <source>
        <strain evidence="3">JCM 15614</strain>
    </source>
</reference>